<comment type="caution">
    <text evidence="1">The sequence shown here is derived from an EMBL/GenBank/DDBJ whole genome shotgun (WGS) entry which is preliminary data.</text>
</comment>
<accession>A0A1Q3CUS5</accession>
<proteinExistence type="predicted"/>
<keyword evidence="2" id="KW-1185">Reference proteome</keyword>
<dbReference type="SUPFAM" id="SSF56219">
    <property type="entry name" value="DNase I-like"/>
    <property type="match status" value="1"/>
</dbReference>
<dbReference type="Proteomes" id="UP000187406">
    <property type="component" value="Unassembled WGS sequence"/>
</dbReference>
<dbReference type="InParanoid" id="A0A1Q3CUS5"/>
<dbReference type="EMBL" id="BDDD01003049">
    <property type="protein sequence ID" value="GAV83915.1"/>
    <property type="molecule type" value="Genomic_DNA"/>
</dbReference>
<protein>
    <recommendedName>
        <fullName evidence="3">Exo_endo_phos domain-containing protein</fullName>
    </recommendedName>
</protein>
<evidence type="ECO:0008006" key="3">
    <source>
        <dbReference type="Google" id="ProtNLM"/>
    </source>
</evidence>
<sequence length="168" mass="19346">MGDFNVTRYGSEHTSSRTITKAMQEFNRTLVSAELEDLRSSGLLHTWSNMRTGEEAIAKKLDRALGNWQWFKTLGDTYAHFHPPGISDHSPVSIQVRNMQQYRGRPFKFINFWVKNEKFLQVVSQEWAKVHAGSPLIVIHKKLKSLKTCLRKFSTTPDSIVADLRARL</sequence>
<reference evidence="2" key="1">
    <citation type="submission" date="2016-04" db="EMBL/GenBank/DDBJ databases">
        <title>Cephalotus genome sequencing.</title>
        <authorList>
            <person name="Fukushima K."/>
            <person name="Hasebe M."/>
            <person name="Fang X."/>
        </authorList>
    </citation>
    <scope>NUCLEOTIDE SEQUENCE [LARGE SCALE GENOMIC DNA]</scope>
    <source>
        <strain evidence="2">cv. St1</strain>
    </source>
</reference>
<evidence type="ECO:0000313" key="2">
    <source>
        <dbReference type="Proteomes" id="UP000187406"/>
    </source>
</evidence>
<dbReference type="AlphaFoldDB" id="A0A1Q3CUS5"/>
<dbReference type="OrthoDB" id="1742302at2759"/>
<evidence type="ECO:0000313" key="1">
    <source>
        <dbReference type="EMBL" id="GAV83915.1"/>
    </source>
</evidence>
<dbReference type="PANTHER" id="PTHR33710">
    <property type="entry name" value="BNAC02G09200D PROTEIN"/>
    <property type="match status" value="1"/>
</dbReference>
<dbReference type="PANTHER" id="PTHR33710:SF79">
    <property type="entry name" value="OS06G0205337 PROTEIN"/>
    <property type="match status" value="1"/>
</dbReference>
<dbReference type="Gene3D" id="3.60.10.10">
    <property type="entry name" value="Endonuclease/exonuclease/phosphatase"/>
    <property type="match status" value="1"/>
</dbReference>
<name>A0A1Q3CUS5_CEPFO</name>
<dbReference type="InterPro" id="IPR036691">
    <property type="entry name" value="Endo/exonu/phosph_ase_sf"/>
</dbReference>
<gene>
    <name evidence="1" type="ORF">CFOL_v3_27360</name>
</gene>
<organism evidence="1 2">
    <name type="scientific">Cephalotus follicularis</name>
    <name type="common">Albany pitcher plant</name>
    <dbReference type="NCBI Taxonomy" id="3775"/>
    <lineage>
        <taxon>Eukaryota</taxon>
        <taxon>Viridiplantae</taxon>
        <taxon>Streptophyta</taxon>
        <taxon>Embryophyta</taxon>
        <taxon>Tracheophyta</taxon>
        <taxon>Spermatophyta</taxon>
        <taxon>Magnoliopsida</taxon>
        <taxon>eudicotyledons</taxon>
        <taxon>Gunneridae</taxon>
        <taxon>Pentapetalae</taxon>
        <taxon>rosids</taxon>
        <taxon>fabids</taxon>
        <taxon>Oxalidales</taxon>
        <taxon>Cephalotaceae</taxon>
        <taxon>Cephalotus</taxon>
    </lineage>
</organism>